<evidence type="ECO:0000256" key="6">
    <source>
        <dbReference type="ARBA" id="ARBA00023034"/>
    </source>
</evidence>
<evidence type="ECO:0000256" key="1">
    <source>
        <dbReference type="ARBA" id="ARBA00004653"/>
    </source>
</evidence>
<dbReference type="AlphaFoldDB" id="A0A1F5R3A0"/>
<name>A0A1F5R3A0_9BACT</name>
<reference evidence="10 11" key="1">
    <citation type="journal article" date="2016" name="Nat. Commun.">
        <title>Thousands of microbial genomes shed light on interconnected biogeochemical processes in an aquifer system.</title>
        <authorList>
            <person name="Anantharaman K."/>
            <person name="Brown C.T."/>
            <person name="Hug L.A."/>
            <person name="Sharon I."/>
            <person name="Castelle C.J."/>
            <person name="Probst A.J."/>
            <person name="Thomas B.C."/>
            <person name="Singh A."/>
            <person name="Wilkins M.J."/>
            <person name="Karaoz U."/>
            <person name="Brodie E.L."/>
            <person name="Williams K.H."/>
            <person name="Hubbard S.S."/>
            <person name="Banfield J.F."/>
        </authorList>
    </citation>
    <scope>NUCLEOTIDE SEQUENCE [LARGE SCALE GENOMIC DNA]</scope>
</reference>
<feature type="transmembrane region" description="Helical" evidence="9">
    <location>
        <begin position="466"/>
        <end position="484"/>
    </location>
</feature>
<keyword evidence="5 9" id="KW-1133">Transmembrane helix</keyword>
<feature type="transmembrane region" description="Helical" evidence="9">
    <location>
        <begin position="376"/>
        <end position="402"/>
    </location>
</feature>
<evidence type="ECO:0000256" key="3">
    <source>
        <dbReference type="ARBA" id="ARBA00022679"/>
    </source>
</evidence>
<evidence type="ECO:0000256" key="7">
    <source>
        <dbReference type="ARBA" id="ARBA00023136"/>
    </source>
</evidence>
<evidence type="ECO:0000256" key="9">
    <source>
        <dbReference type="SAM" id="Phobius"/>
    </source>
</evidence>
<dbReference type="Pfam" id="PF13641">
    <property type="entry name" value="Glyco_tranf_2_3"/>
    <property type="match status" value="1"/>
</dbReference>
<keyword evidence="7 9" id="KW-0472">Membrane</keyword>
<evidence type="ECO:0000256" key="5">
    <source>
        <dbReference type="ARBA" id="ARBA00022989"/>
    </source>
</evidence>
<keyword evidence="8" id="KW-0961">Cell wall biogenesis/degradation</keyword>
<feature type="transmembrane region" description="Helical" evidence="9">
    <location>
        <begin position="6"/>
        <end position="33"/>
    </location>
</feature>
<keyword evidence="4 9" id="KW-0812">Transmembrane</keyword>
<keyword evidence="3" id="KW-0808">Transferase</keyword>
<evidence type="ECO:0000256" key="4">
    <source>
        <dbReference type="ARBA" id="ARBA00022692"/>
    </source>
</evidence>
<keyword evidence="2" id="KW-0328">Glycosyltransferase</keyword>
<feature type="transmembrane region" description="Helical" evidence="9">
    <location>
        <begin position="434"/>
        <end position="454"/>
    </location>
</feature>
<comment type="subcellular location">
    <subcellularLocation>
        <location evidence="1">Golgi apparatus membrane</location>
        <topology evidence="1">Multi-pass membrane protein</topology>
    </subcellularLocation>
</comment>
<evidence type="ECO:0000256" key="8">
    <source>
        <dbReference type="ARBA" id="ARBA00023316"/>
    </source>
</evidence>
<evidence type="ECO:0000313" key="11">
    <source>
        <dbReference type="Proteomes" id="UP000177230"/>
    </source>
</evidence>
<proteinExistence type="predicted"/>
<dbReference type="GO" id="GO:0071555">
    <property type="term" value="P:cell wall organization"/>
    <property type="evidence" value="ECO:0007669"/>
    <property type="project" value="UniProtKB-KW"/>
</dbReference>
<dbReference type="Gene3D" id="3.90.550.10">
    <property type="entry name" value="Spore Coat Polysaccharide Biosynthesis Protein SpsA, Chain A"/>
    <property type="match status" value="1"/>
</dbReference>
<dbReference type="GO" id="GO:0016757">
    <property type="term" value="F:glycosyltransferase activity"/>
    <property type="evidence" value="ECO:0007669"/>
    <property type="project" value="UniProtKB-KW"/>
</dbReference>
<dbReference type="SUPFAM" id="SSF53448">
    <property type="entry name" value="Nucleotide-diphospho-sugar transferases"/>
    <property type="match status" value="1"/>
</dbReference>
<dbReference type="InterPro" id="IPR029044">
    <property type="entry name" value="Nucleotide-diphossugar_trans"/>
</dbReference>
<dbReference type="CDD" id="cd06437">
    <property type="entry name" value="CESA_CaSu_A2"/>
    <property type="match status" value="1"/>
</dbReference>
<dbReference type="PANTHER" id="PTHR32044:SF80">
    <property type="entry name" value="XYLOGLUCAN GLYCOSYLTRANSFERASE 2-RELATED"/>
    <property type="match status" value="1"/>
</dbReference>
<evidence type="ECO:0000313" key="10">
    <source>
        <dbReference type="EMBL" id="OGF08947.1"/>
    </source>
</evidence>
<accession>A0A1F5R3A0</accession>
<comment type="caution">
    <text evidence="10">The sequence shown here is derived from an EMBL/GenBank/DDBJ whole genome shotgun (WGS) entry which is preliminary data.</text>
</comment>
<organism evidence="10 11">
    <name type="scientific">Candidatus Edwardsbacteria bacterium GWF2_54_11</name>
    <dbReference type="NCBI Taxonomy" id="1817851"/>
    <lineage>
        <taxon>Bacteria</taxon>
        <taxon>Candidatus Edwardsiibacteriota</taxon>
    </lineage>
</organism>
<dbReference type="EMBL" id="MFFM01000046">
    <property type="protein sequence ID" value="OGF08947.1"/>
    <property type="molecule type" value="Genomic_DNA"/>
</dbReference>
<protein>
    <submittedName>
        <fullName evidence="10">Uncharacterized protein</fullName>
    </submittedName>
</protein>
<gene>
    <name evidence="10" type="ORF">A2024_01435</name>
</gene>
<dbReference type="PANTHER" id="PTHR32044">
    <property type="entry name" value="GLUCOMANNAN 4-BETA-MANNOSYLTRANSFERASE 9"/>
    <property type="match status" value="1"/>
</dbReference>
<sequence>MSNLEITLLVVYGLLMGVLSIYSFHAYLMVYLYRKNRGSRQKHQQIYSEWPRVTVQLPIFNEQYVVERLIKSACSIDYPRDRFEVQVLDDSTDETQGLCRRLVDDYRKQGVEVVYIHRDDRTGFKAGALRAGLAVARGEFLAIFDADFIPPADFLKKMMPYFSHHRVGVVQSRWGHTNGNCSWLTKGQAIGLDAHFVIEHGARNSSGIFMNFNGTAGIWRKASIIDAGNWQDDTLTEDMDISYRAQLAGWKFVYVNDVVCPAEVPVDVHGFKSQQYRWAKGAIQTAKKLLPRIWRDRTLPLLVKWEATVHLTNHIVFPLMLLLSILSWPMLVIKVTESTSRGFFIGATAFTICAFSYPLFYIYAQKEIYPDWKRRVMSLPILMAGAVGLSVINTKAVFGALFNRQSGFVRTPKYNLNGKSRSWQQKKYRVKFELTVILEILLAVYTTFALWYAIDHAQLATIPFMLLYWFGFLFIAGLSLVHAVKN</sequence>
<feature type="transmembrane region" description="Helical" evidence="9">
    <location>
        <begin position="343"/>
        <end position="364"/>
    </location>
</feature>
<keyword evidence="6" id="KW-0333">Golgi apparatus</keyword>
<dbReference type="FunFam" id="3.90.550.10:FF:000057">
    <property type="entry name" value="Glycosyltransferase-like protein, family 2"/>
    <property type="match status" value="1"/>
</dbReference>
<evidence type="ECO:0000256" key="2">
    <source>
        <dbReference type="ARBA" id="ARBA00022676"/>
    </source>
</evidence>
<dbReference type="Proteomes" id="UP000177230">
    <property type="component" value="Unassembled WGS sequence"/>
</dbReference>